<evidence type="ECO:0000256" key="8">
    <source>
        <dbReference type="SAM" id="MobiDB-lite"/>
    </source>
</evidence>
<feature type="transmembrane region" description="Helical" evidence="9">
    <location>
        <begin position="480"/>
        <end position="500"/>
    </location>
</feature>
<evidence type="ECO:0000256" key="7">
    <source>
        <dbReference type="ARBA" id="ARBA00023136"/>
    </source>
</evidence>
<name>A0A2A8CTU0_9BACT</name>
<accession>A0A2A8CTU0</accession>
<evidence type="ECO:0000256" key="6">
    <source>
        <dbReference type="ARBA" id="ARBA00022989"/>
    </source>
</evidence>
<evidence type="ECO:0000256" key="9">
    <source>
        <dbReference type="SAM" id="Phobius"/>
    </source>
</evidence>
<keyword evidence="3" id="KW-0813">Transport</keyword>
<dbReference type="NCBIfam" id="TIGR00842">
    <property type="entry name" value="bcct"/>
    <property type="match status" value="1"/>
</dbReference>
<evidence type="ECO:0000256" key="2">
    <source>
        <dbReference type="ARBA" id="ARBA00005658"/>
    </source>
</evidence>
<feature type="transmembrane region" description="Helical" evidence="9">
    <location>
        <begin position="60"/>
        <end position="79"/>
    </location>
</feature>
<evidence type="ECO:0000256" key="4">
    <source>
        <dbReference type="ARBA" id="ARBA00022475"/>
    </source>
</evidence>
<evidence type="ECO:0000313" key="11">
    <source>
        <dbReference type="Proteomes" id="UP000220102"/>
    </source>
</evidence>
<dbReference type="EMBL" id="PDEQ01000012">
    <property type="protein sequence ID" value="PEN11106.1"/>
    <property type="molecule type" value="Genomic_DNA"/>
</dbReference>
<dbReference type="AlphaFoldDB" id="A0A2A8CTU0"/>
<dbReference type="GO" id="GO:0022857">
    <property type="term" value="F:transmembrane transporter activity"/>
    <property type="evidence" value="ECO:0007669"/>
    <property type="project" value="InterPro"/>
</dbReference>
<gene>
    <name evidence="10" type="ORF">CRI94_16935</name>
</gene>
<evidence type="ECO:0000313" key="10">
    <source>
        <dbReference type="EMBL" id="PEN11106.1"/>
    </source>
</evidence>
<sequence>MDESNHASSTEESSRFAVNGAVFFPSAALILAFVAFGAVFTDTARGVFTTVQSTITMYSGWFYTLAVGIFLIFVIGLAVSPYGRVKLGPKDSEPDYSYTGWFAMLFSAGMGIGLLFYSVAEPVIHFLSPPGGASGGTVEAAREAMQITFFHWGVHAWAIYIVVGLSLAYFSYRHDLPLTLRSALYPIIGDRIYGPIGHTVDTFAVLGTMFGVANSLGLGVMQINAGLTFLLDIPNAVWVQLSLIAGITGMATVSVVLGLDRGIRRLSELNLGLGLLLLTFVFIVGPTVFLTDAFVQNLGGYLQNIVSMTFQTYAFEGSDWQSRWTLFYWAWWIAWSPFVGMFIARISRGRTIREFVSGVMLVPTVVTFLWLTVFGDTGIRMILNGAGGAVQEASENAIPTALFALLSEFPLTAVSSAIATFVVITFFVTSSDSGSLVIDIITSGGKQDPPVAQRIFWAVTEGAVASVLLLAGGLEALQTAAITTALPFTVVLIVMCYGLIQGLRRDRVPPPKYLKTHSDVADRGDQGTEEPAAVSTPVSDDVPA</sequence>
<dbReference type="GO" id="GO:0005886">
    <property type="term" value="C:plasma membrane"/>
    <property type="evidence" value="ECO:0007669"/>
    <property type="project" value="UniProtKB-SubCell"/>
</dbReference>
<dbReference type="PANTHER" id="PTHR30047">
    <property type="entry name" value="HIGH-AFFINITY CHOLINE TRANSPORT PROTEIN-RELATED"/>
    <property type="match status" value="1"/>
</dbReference>
<feature type="transmembrane region" description="Helical" evidence="9">
    <location>
        <begin position="237"/>
        <end position="259"/>
    </location>
</feature>
<keyword evidence="11" id="KW-1185">Reference proteome</keyword>
<feature type="transmembrane region" description="Helical" evidence="9">
    <location>
        <begin position="149"/>
        <end position="172"/>
    </location>
</feature>
<keyword evidence="6 9" id="KW-1133">Transmembrane helix</keyword>
<feature type="transmembrane region" description="Helical" evidence="9">
    <location>
        <begin position="355"/>
        <end position="374"/>
    </location>
</feature>
<proteinExistence type="inferred from homology"/>
<comment type="caution">
    <text evidence="10">The sequence shown here is derived from an EMBL/GenBank/DDBJ whole genome shotgun (WGS) entry which is preliminary data.</text>
</comment>
<comment type="subcellular location">
    <subcellularLocation>
        <location evidence="1">Cell membrane</location>
        <topology evidence="1">Multi-pass membrane protein</topology>
    </subcellularLocation>
</comment>
<keyword evidence="5 9" id="KW-0812">Transmembrane</keyword>
<dbReference type="Proteomes" id="UP000220102">
    <property type="component" value="Unassembled WGS sequence"/>
</dbReference>
<feature type="transmembrane region" description="Helical" evidence="9">
    <location>
        <begin position="409"/>
        <end position="428"/>
    </location>
</feature>
<feature type="compositionally biased region" description="Basic and acidic residues" evidence="8">
    <location>
        <begin position="516"/>
        <end position="526"/>
    </location>
</feature>
<evidence type="ECO:0000256" key="5">
    <source>
        <dbReference type="ARBA" id="ARBA00022692"/>
    </source>
</evidence>
<reference evidence="10 11" key="1">
    <citation type="submission" date="2017-10" db="EMBL/GenBank/DDBJ databases">
        <title>Draft genome of Longibacter Salinarum.</title>
        <authorList>
            <person name="Goh K.M."/>
            <person name="Shamsir M.S."/>
            <person name="Lim S.W."/>
        </authorList>
    </citation>
    <scope>NUCLEOTIDE SEQUENCE [LARGE SCALE GENOMIC DNA]</scope>
    <source>
        <strain evidence="10 11">KCTC 52045</strain>
    </source>
</reference>
<dbReference type="OrthoDB" id="9775735at2"/>
<dbReference type="Pfam" id="PF02028">
    <property type="entry name" value="BCCT"/>
    <property type="match status" value="1"/>
</dbReference>
<feature type="region of interest" description="Disordered" evidence="8">
    <location>
        <begin position="514"/>
        <end position="544"/>
    </location>
</feature>
<keyword evidence="7 9" id="KW-0472">Membrane</keyword>
<dbReference type="PANTHER" id="PTHR30047:SF7">
    <property type="entry name" value="HIGH-AFFINITY CHOLINE TRANSPORT PROTEIN"/>
    <property type="match status" value="1"/>
</dbReference>
<protein>
    <submittedName>
        <fullName evidence="10">Choline transporter</fullName>
    </submittedName>
</protein>
<comment type="similarity">
    <text evidence="2">Belongs to the BCCT transporter (TC 2.A.15) family.</text>
</comment>
<feature type="transmembrane region" description="Helical" evidence="9">
    <location>
        <begin position="100"/>
        <end position="120"/>
    </location>
</feature>
<keyword evidence="4" id="KW-1003">Cell membrane</keyword>
<feature type="transmembrane region" description="Helical" evidence="9">
    <location>
        <begin position="271"/>
        <end position="290"/>
    </location>
</feature>
<feature type="transmembrane region" description="Helical" evidence="9">
    <location>
        <begin position="326"/>
        <end position="343"/>
    </location>
</feature>
<feature type="transmembrane region" description="Helical" evidence="9">
    <location>
        <begin position="455"/>
        <end position="474"/>
    </location>
</feature>
<evidence type="ECO:0000256" key="1">
    <source>
        <dbReference type="ARBA" id="ARBA00004651"/>
    </source>
</evidence>
<dbReference type="InterPro" id="IPR000060">
    <property type="entry name" value="BCCT_transptr"/>
</dbReference>
<feature type="transmembrane region" description="Helical" evidence="9">
    <location>
        <begin position="21"/>
        <end position="40"/>
    </location>
</feature>
<evidence type="ECO:0000256" key="3">
    <source>
        <dbReference type="ARBA" id="ARBA00022448"/>
    </source>
</evidence>
<organism evidence="10 11">
    <name type="scientific">Longibacter salinarum</name>
    <dbReference type="NCBI Taxonomy" id="1850348"/>
    <lineage>
        <taxon>Bacteria</taxon>
        <taxon>Pseudomonadati</taxon>
        <taxon>Rhodothermota</taxon>
        <taxon>Rhodothermia</taxon>
        <taxon>Rhodothermales</taxon>
        <taxon>Salisaetaceae</taxon>
        <taxon>Longibacter</taxon>
    </lineage>
</organism>
<dbReference type="RefSeq" id="WP_098079045.1">
    <property type="nucleotide sequence ID" value="NZ_PDEQ01000012.1"/>
</dbReference>
<feature type="transmembrane region" description="Helical" evidence="9">
    <location>
        <begin position="203"/>
        <end position="225"/>
    </location>
</feature>